<evidence type="ECO:0000313" key="3">
    <source>
        <dbReference type="Proteomes" id="UP000001307"/>
    </source>
</evidence>
<dbReference type="FunCoup" id="E4XA09">
    <property type="interactions" value="244"/>
</dbReference>
<dbReference type="Proteomes" id="UP000001307">
    <property type="component" value="Unassembled WGS sequence"/>
</dbReference>
<accession>E4XA09</accession>
<dbReference type="EMBL" id="FN653031">
    <property type="protein sequence ID" value="CBY08301.1"/>
    <property type="molecule type" value="Genomic_DNA"/>
</dbReference>
<name>E4XA09_OIKDI</name>
<dbReference type="PANTHER" id="PTHR46063:SF1">
    <property type="entry name" value="KELCH DOMAIN-CONTAINING PROTEIN 4"/>
    <property type="match status" value="1"/>
</dbReference>
<feature type="region of interest" description="Disordered" evidence="1">
    <location>
        <begin position="411"/>
        <end position="461"/>
    </location>
</feature>
<dbReference type="PANTHER" id="PTHR46063">
    <property type="entry name" value="KELCH DOMAIN-CONTAINING PROTEIN"/>
    <property type="match status" value="1"/>
</dbReference>
<evidence type="ECO:0000256" key="1">
    <source>
        <dbReference type="SAM" id="MobiDB-lite"/>
    </source>
</evidence>
<dbReference type="SUPFAM" id="SSF117281">
    <property type="entry name" value="Kelch motif"/>
    <property type="match status" value="1"/>
</dbReference>
<feature type="compositionally biased region" description="Acidic residues" evidence="1">
    <location>
        <begin position="414"/>
        <end position="436"/>
    </location>
</feature>
<dbReference type="InterPro" id="IPR015915">
    <property type="entry name" value="Kelch-typ_b-propeller"/>
</dbReference>
<gene>
    <name evidence="2" type="ORF">GSOID_T00004864001</name>
</gene>
<dbReference type="OrthoDB" id="4447at2759"/>
<organism evidence="2">
    <name type="scientific">Oikopleura dioica</name>
    <name type="common">Tunicate</name>
    <dbReference type="NCBI Taxonomy" id="34765"/>
    <lineage>
        <taxon>Eukaryota</taxon>
        <taxon>Metazoa</taxon>
        <taxon>Chordata</taxon>
        <taxon>Tunicata</taxon>
        <taxon>Appendicularia</taxon>
        <taxon>Copelata</taxon>
        <taxon>Oikopleuridae</taxon>
        <taxon>Oikopleura</taxon>
    </lineage>
</organism>
<dbReference type="InParanoid" id="E4XA09"/>
<reference evidence="2" key="1">
    <citation type="journal article" date="2010" name="Science">
        <title>Plasticity of animal genome architecture unmasked by rapid evolution of a pelagic tunicate.</title>
        <authorList>
            <person name="Denoeud F."/>
            <person name="Henriet S."/>
            <person name="Mungpakdee S."/>
            <person name="Aury J.M."/>
            <person name="Da Silva C."/>
            <person name="Brinkmann H."/>
            <person name="Mikhaleva J."/>
            <person name="Olsen L.C."/>
            <person name="Jubin C."/>
            <person name="Canestro C."/>
            <person name="Bouquet J.M."/>
            <person name="Danks G."/>
            <person name="Poulain J."/>
            <person name="Campsteijn C."/>
            <person name="Adamski M."/>
            <person name="Cross I."/>
            <person name="Yadetie F."/>
            <person name="Muffato M."/>
            <person name="Louis A."/>
            <person name="Butcher S."/>
            <person name="Tsagkogeorga G."/>
            <person name="Konrad A."/>
            <person name="Singh S."/>
            <person name="Jensen M.F."/>
            <person name="Cong E.H."/>
            <person name="Eikeseth-Otteraa H."/>
            <person name="Noel B."/>
            <person name="Anthouard V."/>
            <person name="Porcel B.M."/>
            <person name="Kachouri-Lafond R."/>
            <person name="Nishino A."/>
            <person name="Ugolini M."/>
            <person name="Chourrout P."/>
            <person name="Nishida H."/>
            <person name="Aasland R."/>
            <person name="Huzurbazar S."/>
            <person name="Westhof E."/>
            <person name="Delsuc F."/>
            <person name="Lehrach H."/>
            <person name="Reinhardt R."/>
            <person name="Weissenbach J."/>
            <person name="Roy S.W."/>
            <person name="Artiguenave F."/>
            <person name="Postlethwait J.H."/>
            <person name="Manak J.R."/>
            <person name="Thompson E.M."/>
            <person name="Jaillon O."/>
            <person name="Du Pasquier L."/>
            <person name="Boudinot P."/>
            <person name="Liberles D.A."/>
            <person name="Volff J.N."/>
            <person name="Philippe H."/>
            <person name="Lenhard B."/>
            <person name="Roest Crollius H."/>
            <person name="Wincker P."/>
            <person name="Chourrout D."/>
        </authorList>
    </citation>
    <scope>NUCLEOTIDE SEQUENCE [LARGE SCALE GENOMIC DNA]</scope>
</reference>
<evidence type="ECO:0000313" key="2">
    <source>
        <dbReference type="EMBL" id="CBY08301.1"/>
    </source>
</evidence>
<dbReference type="Pfam" id="PF24681">
    <property type="entry name" value="Kelch_KLHDC2_KLHL20_DRC7"/>
    <property type="match status" value="2"/>
</dbReference>
<sequence>MGKKDKKKGKGAEKAQAKALKKASKKEEGLDELEALIKTYQEQDAKANTVAETAMEQPPSQRSHCTFVAHCEKDLLVLFGGEYFDGKSTEMFNEVILYNIKKDSWSKLFVPHGPAPRSGHASAVSPQGGGQIWIHGGEFSSKNGEQFYHYKDFWCLSFDGKKSKWEEVKLKGAPSARSGHRMVYFQKQLIVFGGFHESVKNYVYFSDVLSFDLIAKTWTTVKAAGQAPSGRSGVQMGAVNSGIFICGGFSKLKASKDADKGQIHSDAFMLTFDTAKKAWKWEKAKQGGEKPEARSGTAMTSVSDHRVVAFGGADDEDNDDDLASEFSDQMHFYDSKTNRWFVANVNSKDADAQRRPGPRMNAQMTVKGGQLYLYGGILEQGERSYTLNDLWTIDVKKLDKWKQLVVCEGMDWQGSDDEAESESENESEDESSDDEPAPAPRKKLKPSHPDPFHAELEPEFQQRTKGYWMELLLDTMDEEEAEKAGDEELQTQAEDLASKWYKKSVKARIGVAE</sequence>
<dbReference type="InterPro" id="IPR052588">
    <property type="entry name" value="Kelch_domain_protein"/>
</dbReference>
<dbReference type="Gene3D" id="2.120.10.80">
    <property type="entry name" value="Kelch-type beta propeller"/>
    <property type="match status" value="2"/>
</dbReference>
<evidence type="ECO:0008006" key="4">
    <source>
        <dbReference type="Google" id="ProtNLM"/>
    </source>
</evidence>
<dbReference type="AlphaFoldDB" id="E4XA09"/>
<proteinExistence type="predicted"/>
<protein>
    <recommendedName>
        <fullName evidence="4">DUF4110 domain-containing protein</fullName>
    </recommendedName>
</protein>
<feature type="compositionally biased region" description="Basic and acidic residues" evidence="1">
    <location>
        <begin position="447"/>
        <end position="461"/>
    </location>
</feature>
<feature type="region of interest" description="Disordered" evidence="1">
    <location>
        <begin position="1"/>
        <end position="28"/>
    </location>
</feature>
<keyword evidence="3" id="KW-1185">Reference proteome</keyword>